<evidence type="ECO:0000259" key="1">
    <source>
        <dbReference type="Pfam" id="PF13456"/>
    </source>
</evidence>
<evidence type="ECO:0000313" key="3">
    <source>
        <dbReference type="EMBL" id="VDC91947.1"/>
    </source>
</evidence>
<gene>
    <name evidence="3" type="ORF">BOLC3T16094H</name>
</gene>
<proteinExistence type="predicted"/>
<name>A0A3P6AKB2_BRAOL</name>
<dbReference type="InterPro" id="IPR044730">
    <property type="entry name" value="RNase_H-like_dom_plant"/>
</dbReference>
<dbReference type="EMBL" id="LR031872">
    <property type="protein sequence ID" value="VDC91947.1"/>
    <property type="molecule type" value="Genomic_DNA"/>
</dbReference>
<dbReference type="PANTHER" id="PTHR34146">
    <property type="entry name" value="POLYNUCLEOTIDYL TRANSFERASE, RIBONUCLEASE H-LIKE SUPERFAMILY PROTEIN-RELATED"/>
    <property type="match status" value="1"/>
</dbReference>
<dbReference type="InterPro" id="IPR002156">
    <property type="entry name" value="RNaseH_domain"/>
</dbReference>
<dbReference type="CDD" id="cd06222">
    <property type="entry name" value="RNase_H_like"/>
    <property type="match status" value="1"/>
</dbReference>
<dbReference type="InterPro" id="IPR036397">
    <property type="entry name" value="RNaseH_sf"/>
</dbReference>
<feature type="domain" description="RNase H type-1" evidence="1">
    <location>
        <begin position="260"/>
        <end position="371"/>
    </location>
</feature>
<dbReference type="PANTHER" id="PTHR34146:SF3">
    <property type="entry name" value="POLYNUCLEOTIDYL TRANSFERASE, RIBONUCLEASE H-LIKE SUPERFAMILY PROTEIN"/>
    <property type="match status" value="1"/>
</dbReference>
<dbReference type="AlphaFoldDB" id="A0A3P6AKB2"/>
<dbReference type="Pfam" id="PF13456">
    <property type="entry name" value="RVT_3"/>
    <property type="match status" value="1"/>
</dbReference>
<evidence type="ECO:0008006" key="4">
    <source>
        <dbReference type="Google" id="ProtNLM"/>
    </source>
</evidence>
<dbReference type="InterPro" id="IPR026960">
    <property type="entry name" value="RVT-Znf"/>
</dbReference>
<dbReference type="Gene3D" id="3.30.420.10">
    <property type="entry name" value="Ribonuclease H-like superfamily/Ribonuclease H"/>
    <property type="match status" value="1"/>
</dbReference>
<feature type="domain" description="Reverse transcriptase zinc-binding" evidence="2">
    <location>
        <begin position="49"/>
        <end position="148"/>
    </location>
</feature>
<dbReference type="GO" id="GO:0003676">
    <property type="term" value="F:nucleic acid binding"/>
    <property type="evidence" value="ECO:0007669"/>
    <property type="project" value="InterPro"/>
</dbReference>
<protein>
    <recommendedName>
        <fullName evidence="4">Reverse transcriptase zinc-binding domain-containing protein</fullName>
    </recommendedName>
</protein>
<reference evidence="3" key="1">
    <citation type="submission" date="2018-11" db="EMBL/GenBank/DDBJ databases">
        <authorList>
            <consortium name="Genoscope - CEA"/>
            <person name="William W."/>
        </authorList>
    </citation>
    <scope>NUCLEOTIDE SEQUENCE</scope>
</reference>
<organism evidence="3">
    <name type="scientific">Brassica oleracea</name>
    <name type="common">Wild cabbage</name>
    <dbReference type="NCBI Taxonomy" id="3712"/>
    <lineage>
        <taxon>Eukaryota</taxon>
        <taxon>Viridiplantae</taxon>
        <taxon>Streptophyta</taxon>
        <taxon>Embryophyta</taxon>
        <taxon>Tracheophyta</taxon>
        <taxon>Spermatophyta</taxon>
        <taxon>Magnoliopsida</taxon>
        <taxon>eudicotyledons</taxon>
        <taxon>Gunneridae</taxon>
        <taxon>Pentapetalae</taxon>
        <taxon>rosids</taxon>
        <taxon>malvids</taxon>
        <taxon>Brassicales</taxon>
        <taxon>Brassicaceae</taxon>
        <taxon>Brassiceae</taxon>
        <taxon>Brassica</taxon>
    </lineage>
</organism>
<dbReference type="Pfam" id="PF13966">
    <property type="entry name" value="zf-RVT"/>
    <property type="match status" value="1"/>
</dbReference>
<sequence>MLQGVREWNVQLVNSIMGQKDARYILNIRLSSTMSQDTPVWNYTSTGEYSVKSGYHLCNQLSTIQRPGQKENRELTVDLKKCCSSIWSLSISPKIKTFWWRIMHDGLPVAENLRKRNIKIDHACQTCGEHPETQDHMLFQCRVAKEIWALAPTRFGNEEEVQPQSHQNVRVLISLAKRDKRELLSFYIGWRLWKMRNNLVFQRKREHIVKVIYDAVRYFEQWEEANIKFNQEEGEKMRRKGQNPQDQETVPPCTQYFCCVDASWKDDKEVAGVGWSLHGIQGNQLIQGSSSISPTNTPREAETEALRMAVRQMRPLAFTNVQFRITIVKVRNTESISMVQDIVDTSKTNGFTFTCVPRSSVMLVDELAKKARCNNQNYVITWF</sequence>
<dbReference type="GO" id="GO:0004523">
    <property type="term" value="F:RNA-DNA hybrid ribonuclease activity"/>
    <property type="evidence" value="ECO:0007669"/>
    <property type="project" value="InterPro"/>
</dbReference>
<accession>A0A3P6AKB2</accession>
<evidence type="ECO:0000259" key="2">
    <source>
        <dbReference type="Pfam" id="PF13966"/>
    </source>
</evidence>